<reference evidence="2" key="1">
    <citation type="journal article" date="2022" name="Mol. Ecol. Resour.">
        <title>The genomes of chicory, endive, great burdock and yacon provide insights into Asteraceae palaeo-polyploidization history and plant inulin production.</title>
        <authorList>
            <person name="Fan W."/>
            <person name="Wang S."/>
            <person name="Wang H."/>
            <person name="Wang A."/>
            <person name="Jiang F."/>
            <person name="Liu H."/>
            <person name="Zhao H."/>
            <person name="Xu D."/>
            <person name="Zhang Y."/>
        </authorList>
    </citation>
    <scope>NUCLEOTIDE SEQUENCE [LARGE SCALE GENOMIC DNA]</scope>
    <source>
        <strain evidence="2">cv. Yunnan</strain>
    </source>
</reference>
<sequence>MKSDDEQVSSHVEKDVSKQQLSKKEDDESATKRIKSVDTSEWFKKPQKEKSPHMISSYEPTYSHVELPKIDLHDSTKMELHNPTKDKRGYEFENFLRRQRQNDFESIQSDKHNSVNVLLDVDRASKRKLVKKPKEFSAQLLYDYFLQRKSFRFSIQPFLNVNFENDRLFIERAE</sequence>
<organism evidence="1 2">
    <name type="scientific">Smallanthus sonchifolius</name>
    <dbReference type="NCBI Taxonomy" id="185202"/>
    <lineage>
        <taxon>Eukaryota</taxon>
        <taxon>Viridiplantae</taxon>
        <taxon>Streptophyta</taxon>
        <taxon>Embryophyta</taxon>
        <taxon>Tracheophyta</taxon>
        <taxon>Spermatophyta</taxon>
        <taxon>Magnoliopsida</taxon>
        <taxon>eudicotyledons</taxon>
        <taxon>Gunneridae</taxon>
        <taxon>Pentapetalae</taxon>
        <taxon>asterids</taxon>
        <taxon>campanulids</taxon>
        <taxon>Asterales</taxon>
        <taxon>Asteraceae</taxon>
        <taxon>Asteroideae</taxon>
        <taxon>Heliantheae alliance</taxon>
        <taxon>Millerieae</taxon>
        <taxon>Smallanthus</taxon>
    </lineage>
</organism>
<comment type="caution">
    <text evidence="1">The sequence shown here is derived from an EMBL/GenBank/DDBJ whole genome shotgun (WGS) entry which is preliminary data.</text>
</comment>
<dbReference type="EMBL" id="CM042033">
    <property type="protein sequence ID" value="KAI3774396.1"/>
    <property type="molecule type" value="Genomic_DNA"/>
</dbReference>
<proteinExistence type="predicted"/>
<reference evidence="1 2" key="2">
    <citation type="journal article" date="2022" name="Mol. Ecol. Resour.">
        <title>The genomes of chicory, endive, great burdock and yacon provide insights into Asteraceae paleo-polyploidization history and plant inulin production.</title>
        <authorList>
            <person name="Fan W."/>
            <person name="Wang S."/>
            <person name="Wang H."/>
            <person name="Wang A."/>
            <person name="Jiang F."/>
            <person name="Liu H."/>
            <person name="Zhao H."/>
            <person name="Xu D."/>
            <person name="Zhang Y."/>
        </authorList>
    </citation>
    <scope>NUCLEOTIDE SEQUENCE [LARGE SCALE GENOMIC DNA]</scope>
    <source>
        <strain evidence="2">cv. Yunnan</strain>
        <tissue evidence="1">Leaves</tissue>
    </source>
</reference>
<dbReference type="Proteomes" id="UP001056120">
    <property type="component" value="Linkage Group LG16"/>
</dbReference>
<accession>A0ACB9FTW2</accession>
<keyword evidence="2" id="KW-1185">Reference proteome</keyword>
<gene>
    <name evidence="1" type="ORF">L1987_48951</name>
</gene>
<protein>
    <submittedName>
        <fullName evidence="1">Uncharacterized protein</fullName>
    </submittedName>
</protein>
<evidence type="ECO:0000313" key="1">
    <source>
        <dbReference type="EMBL" id="KAI3774396.1"/>
    </source>
</evidence>
<evidence type="ECO:0000313" key="2">
    <source>
        <dbReference type="Proteomes" id="UP001056120"/>
    </source>
</evidence>
<name>A0ACB9FTW2_9ASTR</name>